<proteinExistence type="predicted"/>
<dbReference type="Proteomes" id="UP000184028">
    <property type="component" value="Unassembled WGS sequence"/>
</dbReference>
<keyword evidence="3" id="KW-1185">Reference proteome</keyword>
<evidence type="ECO:0000313" key="2">
    <source>
        <dbReference type="EMBL" id="SHM56075.1"/>
    </source>
</evidence>
<sequence>MLLMQKIKFYCWQNEKLKLKKNNKKQLFYLILLGLSSFFSYLYCVINSKYMPKNKLFKRHNYLSKIYFFYLFKHFILQNASPLHLETDFSNLFSVQSTKAQKIPKRLLQLLLLLFFWDISFELFF</sequence>
<protein>
    <recommendedName>
        <fullName evidence="4">Transmembrane protein</fullName>
    </recommendedName>
</protein>
<dbReference type="EMBL" id="FRBT01000007">
    <property type="protein sequence ID" value="SHM56075.1"/>
    <property type="molecule type" value="Genomic_DNA"/>
</dbReference>
<evidence type="ECO:0000256" key="1">
    <source>
        <dbReference type="SAM" id="Phobius"/>
    </source>
</evidence>
<accession>A0A1M7JT51</accession>
<organism evidence="2 3">
    <name type="scientific">Flavobacterium chilense</name>
    <dbReference type="NCBI Taxonomy" id="946677"/>
    <lineage>
        <taxon>Bacteria</taxon>
        <taxon>Pseudomonadati</taxon>
        <taxon>Bacteroidota</taxon>
        <taxon>Flavobacteriia</taxon>
        <taxon>Flavobacteriales</taxon>
        <taxon>Flavobacteriaceae</taxon>
        <taxon>Flavobacterium</taxon>
    </lineage>
</organism>
<evidence type="ECO:0000313" key="3">
    <source>
        <dbReference type="Proteomes" id="UP000184028"/>
    </source>
</evidence>
<dbReference type="AlphaFoldDB" id="A0A1M7JT51"/>
<name>A0A1M7JT51_9FLAO</name>
<gene>
    <name evidence="2" type="ORF">SAMN05444484_10734</name>
</gene>
<keyword evidence="1" id="KW-0472">Membrane</keyword>
<keyword evidence="1" id="KW-1133">Transmembrane helix</keyword>
<evidence type="ECO:0008006" key="4">
    <source>
        <dbReference type="Google" id="ProtNLM"/>
    </source>
</evidence>
<keyword evidence="1" id="KW-0812">Transmembrane</keyword>
<reference evidence="3" key="1">
    <citation type="submission" date="2016-11" db="EMBL/GenBank/DDBJ databases">
        <authorList>
            <person name="Varghese N."/>
            <person name="Submissions S."/>
        </authorList>
    </citation>
    <scope>NUCLEOTIDE SEQUENCE [LARGE SCALE GENOMIC DNA]</scope>
    <source>
        <strain evidence="3">DSM 24724</strain>
    </source>
</reference>
<feature type="transmembrane region" description="Helical" evidence="1">
    <location>
        <begin position="27"/>
        <end position="46"/>
    </location>
</feature>